<name>A0A1V9HMU8_9XANT</name>
<gene>
    <name evidence="2" type="ORF">IA54_017975</name>
</gene>
<feature type="region of interest" description="Disordered" evidence="1">
    <location>
        <begin position="71"/>
        <end position="148"/>
    </location>
</feature>
<feature type="compositionally biased region" description="Basic residues" evidence="1">
    <location>
        <begin position="136"/>
        <end position="148"/>
    </location>
</feature>
<feature type="compositionally biased region" description="Basic and acidic residues" evidence="1">
    <location>
        <begin position="121"/>
        <end position="130"/>
    </location>
</feature>
<evidence type="ECO:0000313" key="3">
    <source>
        <dbReference type="Proteomes" id="UP000050343"/>
    </source>
</evidence>
<comment type="caution">
    <text evidence="2">The sequence shown here is derived from an EMBL/GenBank/DDBJ whole genome shotgun (WGS) entry which is preliminary data.</text>
</comment>
<dbReference type="AlphaFoldDB" id="A0A1V9HMU8"/>
<accession>A0A1V9HMU8</accession>
<dbReference type="Proteomes" id="UP000050343">
    <property type="component" value="Unassembled WGS sequence"/>
</dbReference>
<reference evidence="2 3" key="2">
    <citation type="journal article" date="2017" name="Plant Pathol.">
        <title>Pathogenicity and virulence gene content of Xanthomonas strains infecting Araceae, formerly known as Xanthomonas axonopodis pv. dieffenbachiae.</title>
        <authorList>
            <person name="Constantin E.C."/>
            <person name="Haegeman A."/>
            <person name="Van Vaerenbergh J."/>
            <person name="Baeyen S."/>
            <person name="Van Malderghem C."/>
            <person name="Maes M."/>
            <person name="Cottyn B."/>
        </authorList>
    </citation>
    <scope>NUCLEOTIDE SEQUENCE [LARGE SCALE GENOMIC DNA]</scope>
    <source>
        <strain evidence="3">LMG9055</strain>
    </source>
</reference>
<protein>
    <recommendedName>
        <fullName evidence="4">Stable plasmid inheritance protein</fullName>
    </recommendedName>
</protein>
<proteinExistence type="predicted"/>
<feature type="compositionally biased region" description="Acidic residues" evidence="1">
    <location>
        <begin position="99"/>
        <end position="109"/>
    </location>
</feature>
<evidence type="ECO:0008006" key="4">
    <source>
        <dbReference type="Google" id="ProtNLM"/>
    </source>
</evidence>
<organism evidence="2 3">
    <name type="scientific">Xanthomonas phaseoli pv. syngonii LMG 9055</name>
    <dbReference type="NCBI Taxonomy" id="1437878"/>
    <lineage>
        <taxon>Bacteria</taxon>
        <taxon>Pseudomonadati</taxon>
        <taxon>Pseudomonadota</taxon>
        <taxon>Gammaproteobacteria</taxon>
        <taxon>Lysobacterales</taxon>
        <taxon>Lysobacteraceae</taxon>
        <taxon>Xanthomonas</taxon>
    </lineage>
</organism>
<dbReference type="EMBL" id="JPUO02000018">
    <property type="protein sequence ID" value="OQP84220.1"/>
    <property type="molecule type" value="Genomic_DNA"/>
</dbReference>
<sequence>MNMDVNKLKQSITELTGGTKAAKLRRVMPEIEEKLDQGVRHEEIVAALHAGGLDVTLETFRKTLYRYRAQRAGRTKKTPPKVVRATTADGNPQVRADAPTEDLTADDAAGDAPTSTSFDDALDRRKRDQVGESYLTRRKPIIGKKRTT</sequence>
<evidence type="ECO:0000313" key="2">
    <source>
        <dbReference type="EMBL" id="OQP84220.1"/>
    </source>
</evidence>
<reference evidence="2 3" key="1">
    <citation type="journal article" date="2016" name="Plant Pathol.">
        <title>Genetic characterization of strains named as Xanthomonas axonopodis pv. dieffenbachiae leads to a taxonomic revision of the X. axonopodis species complex.</title>
        <authorList>
            <person name="Constantin E.C."/>
            <person name="Cleenwerck I."/>
            <person name="Maes M."/>
            <person name="Baeyen S."/>
            <person name="Van Malderghem C."/>
            <person name="De Vos P."/>
            <person name="Cottyn B."/>
        </authorList>
    </citation>
    <scope>NUCLEOTIDE SEQUENCE [LARGE SCALE GENOMIC DNA]</scope>
    <source>
        <strain evidence="3">LMG9055</strain>
    </source>
</reference>
<evidence type="ECO:0000256" key="1">
    <source>
        <dbReference type="SAM" id="MobiDB-lite"/>
    </source>
</evidence>